<protein>
    <recommendedName>
        <fullName evidence="7">Protein YAE1</fullName>
    </recommendedName>
    <alternativeName>
        <fullName evidence="6">Protein yae1</fullName>
    </alternativeName>
</protein>
<feature type="region of interest" description="Disordered" evidence="10">
    <location>
        <begin position="312"/>
        <end position="348"/>
    </location>
</feature>
<dbReference type="Proteomes" id="UP001583186">
    <property type="component" value="Unassembled WGS sequence"/>
</dbReference>
<feature type="compositionally biased region" description="Low complexity" evidence="10">
    <location>
        <begin position="327"/>
        <end position="348"/>
    </location>
</feature>
<evidence type="ECO:0000256" key="8">
    <source>
        <dbReference type="ARBA" id="ARBA00022490"/>
    </source>
</evidence>
<keyword evidence="13" id="KW-1185">Reference proteome</keyword>
<dbReference type="InterPro" id="IPR038881">
    <property type="entry name" value="Yae1-like"/>
</dbReference>
<evidence type="ECO:0000256" key="2">
    <source>
        <dbReference type="ARBA" id="ARBA00004123"/>
    </source>
</evidence>
<dbReference type="EMBL" id="JAWCUI010000010">
    <property type="protein sequence ID" value="KAL1900169.1"/>
    <property type="molecule type" value="Genomic_DNA"/>
</dbReference>
<comment type="subcellular location">
    <subcellularLocation>
        <location evidence="3">Cytoplasm</location>
    </subcellularLocation>
    <subcellularLocation>
        <location evidence="2">Nucleus</location>
    </subcellularLocation>
</comment>
<dbReference type="PANTHER" id="PTHR18829:SF0">
    <property type="entry name" value="PROTEIN YAE1 HOMOLOG"/>
    <property type="match status" value="1"/>
</dbReference>
<comment type="similarity">
    <text evidence="4">Belongs to the YAE1 family.</text>
</comment>
<dbReference type="InterPro" id="IPR019191">
    <property type="entry name" value="Essential_protein_Yae1_N"/>
</dbReference>
<comment type="function">
    <text evidence="1">The complex LTO1:YAE1 may function as a target specific adapter that probably recruits apo-RPLI1 to the cytosolic iron-sulfur protein assembly (CIA) complex machinery. May be required for biogenesis of the large ribosomal subunit and initiation of translation.</text>
</comment>
<feature type="region of interest" description="Disordered" evidence="10">
    <location>
        <begin position="90"/>
        <end position="143"/>
    </location>
</feature>
<gene>
    <name evidence="12" type="primary">YAE1</name>
    <name evidence="12" type="ORF">Sste5346_002479</name>
</gene>
<comment type="subunit">
    <text evidence="5">May form a complex with LTO1.</text>
</comment>
<feature type="domain" description="Essential protein Yae1 N-terminal" evidence="11">
    <location>
        <begin position="149"/>
        <end position="187"/>
    </location>
</feature>
<proteinExistence type="inferred from homology"/>
<evidence type="ECO:0000256" key="1">
    <source>
        <dbReference type="ARBA" id="ARBA00003836"/>
    </source>
</evidence>
<keyword evidence="8" id="KW-0963">Cytoplasm</keyword>
<evidence type="ECO:0000256" key="10">
    <source>
        <dbReference type="SAM" id="MobiDB-lite"/>
    </source>
</evidence>
<evidence type="ECO:0000256" key="6">
    <source>
        <dbReference type="ARBA" id="ARBA00017286"/>
    </source>
</evidence>
<evidence type="ECO:0000256" key="3">
    <source>
        <dbReference type="ARBA" id="ARBA00004496"/>
    </source>
</evidence>
<evidence type="ECO:0000256" key="4">
    <source>
        <dbReference type="ARBA" id="ARBA00007096"/>
    </source>
</evidence>
<evidence type="ECO:0000256" key="9">
    <source>
        <dbReference type="ARBA" id="ARBA00023242"/>
    </source>
</evidence>
<accession>A0ABR3ZKX4</accession>
<organism evidence="12 13">
    <name type="scientific">Sporothrix stenoceras</name>
    <dbReference type="NCBI Taxonomy" id="5173"/>
    <lineage>
        <taxon>Eukaryota</taxon>
        <taxon>Fungi</taxon>
        <taxon>Dikarya</taxon>
        <taxon>Ascomycota</taxon>
        <taxon>Pezizomycotina</taxon>
        <taxon>Sordariomycetes</taxon>
        <taxon>Sordariomycetidae</taxon>
        <taxon>Ophiostomatales</taxon>
        <taxon>Ophiostomataceae</taxon>
        <taxon>Sporothrix</taxon>
    </lineage>
</organism>
<evidence type="ECO:0000256" key="7">
    <source>
        <dbReference type="ARBA" id="ARBA00018400"/>
    </source>
</evidence>
<feature type="compositionally biased region" description="Low complexity" evidence="10">
    <location>
        <begin position="102"/>
        <end position="125"/>
    </location>
</feature>
<keyword evidence="9" id="KW-0539">Nucleus</keyword>
<comment type="caution">
    <text evidence="12">The sequence shown here is derived from an EMBL/GenBank/DDBJ whole genome shotgun (WGS) entry which is preliminary data.</text>
</comment>
<evidence type="ECO:0000256" key="5">
    <source>
        <dbReference type="ARBA" id="ARBA00011427"/>
    </source>
</evidence>
<dbReference type="Pfam" id="PF09811">
    <property type="entry name" value="Yae1_N"/>
    <property type="match status" value="1"/>
</dbReference>
<evidence type="ECO:0000313" key="12">
    <source>
        <dbReference type="EMBL" id="KAL1900169.1"/>
    </source>
</evidence>
<name>A0ABR3ZKX4_9PEZI</name>
<sequence>MHQRPPADPDNKDDLLVPADISFATMTMDRNSPAAEFDNFIAPDPVDTGTIYHGDGLADGETAESTGVTDRRIETTVQGRSAVELFDDIFGSSPDEHHQRGPRSPSGAATASSPTIPSSISNNDPSTRHDDHRHPSDMNRLQQEHSTAGYREGLNEGKNSTLQAGFDEGYSLGAAIGGVVGELLGMLEALVVSGEEEGQAAAADTENGDTLTVLLGRARRDLTAPSIFAPDYFATDGTWNYDVEASETAAAIQANTTQAVEAADATFHATIFDVANAHPLVKTWRGIVDRQLERRRIRWGKEGDDAALAKALGLKDEDEGQSEKPAADAAAPTATARAPANNASALDW</sequence>
<feature type="compositionally biased region" description="Basic and acidic residues" evidence="10">
    <location>
        <begin position="126"/>
        <end position="137"/>
    </location>
</feature>
<reference evidence="12 13" key="1">
    <citation type="journal article" date="2024" name="IMA Fungus">
        <title>IMA Genome - F19 : A genome assembly and annotation guide to empower mycologists, including annotated draft genome sequences of Ceratocystis pirilliformis, Diaporthe australafricana, Fusarium ophioides, Paecilomyces lecythidis, and Sporothrix stenoceras.</title>
        <authorList>
            <person name="Aylward J."/>
            <person name="Wilson A.M."/>
            <person name="Visagie C.M."/>
            <person name="Spraker J."/>
            <person name="Barnes I."/>
            <person name="Buitendag C."/>
            <person name="Ceriani C."/>
            <person name="Del Mar Angel L."/>
            <person name="du Plessis D."/>
            <person name="Fuchs T."/>
            <person name="Gasser K."/>
            <person name="Kramer D."/>
            <person name="Li W."/>
            <person name="Munsamy K."/>
            <person name="Piso A."/>
            <person name="Price J.L."/>
            <person name="Sonnekus B."/>
            <person name="Thomas C."/>
            <person name="van der Nest A."/>
            <person name="van Dijk A."/>
            <person name="van Heerden A."/>
            <person name="van Vuuren N."/>
            <person name="Yilmaz N."/>
            <person name="Duong T.A."/>
            <person name="van der Merwe N.A."/>
            <person name="Wingfield M.J."/>
            <person name="Wingfield B.D."/>
        </authorList>
    </citation>
    <scope>NUCLEOTIDE SEQUENCE [LARGE SCALE GENOMIC DNA]</scope>
    <source>
        <strain evidence="12 13">CMW 5346</strain>
    </source>
</reference>
<evidence type="ECO:0000259" key="11">
    <source>
        <dbReference type="Pfam" id="PF09811"/>
    </source>
</evidence>
<evidence type="ECO:0000313" key="13">
    <source>
        <dbReference type="Proteomes" id="UP001583186"/>
    </source>
</evidence>
<dbReference type="PANTHER" id="PTHR18829">
    <property type="entry name" value="PROTEIN YAE1 HOMOLOG"/>
    <property type="match status" value="1"/>
</dbReference>